<organism evidence="14">
    <name type="scientific">Caenorhabditis remanei</name>
    <name type="common">Caenorhabditis vulgaris</name>
    <dbReference type="NCBI Taxonomy" id="31234"/>
    <lineage>
        <taxon>Eukaryota</taxon>
        <taxon>Metazoa</taxon>
        <taxon>Ecdysozoa</taxon>
        <taxon>Nematoda</taxon>
        <taxon>Chromadorea</taxon>
        <taxon>Rhabditida</taxon>
        <taxon>Rhabditina</taxon>
        <taxon>Rhabditomorpha</taxon>
        <taxon>Rhabditoidea</taxon>
        <taxon>Rhabditidae</taxon>
        <taxon>Peloderinae</taxon>
        <taxon>Caenorhabditis</taxon>
    </lineage>
</organism>
<dbReference type="eggNOG" id="KOG4846">
    <property type="taxonomic scope" value="Eukaryota"/>
</dbReference>
<evidence type="ECO:0000256" key="9">
    <source>
        <dbReference type="ARBA" id="ARBA00023242"/>
    </source>
</evidence>
<keyword evidence="2" id="KW-0479">Metal-binding</keyword>
<dbReference type="GO" id="GO:0030154">
    <property type="term" value="P:cell differentiation"/>
    <property type="evidence" value="ECO:0007669"/>
    <property type="project" value="TreeGrafter"/>
</dbReference>
<dbReference type="GO" id="GO:0004879">
    <property type="term" value="F:nuclear receptor activity"/>
    <property type="evidence" value="ECO:0007669"/>
    <property type="project" value="TreeGrafter"/>
</dbReference>
<feature type="domain" description="Nuclear receptor" evidence="11">
    <location>
        <begin position="80"/>
        <end position="155"/>
    </location>
</feature>
<accession>E3M9L2</accession>
<evidence type="ECO:0008006" key="15">
    <source>
        <dbReference type="Google" id="ProtNLM"/>
    </source>
</evidence>
<evidence type="ECO:0000256" key="10">
    <source>
        <dbReference type="SAM" id="MobiDB-lite"/>
    </source>
</evidence>
<dbReference type="OrthoDB" id="5771769at2759"/>
<dbReference type="eggNOG" id="KOG3575">
    <property type="taxonomic scope" value="Eukaryota"/>
</dbReference>
<dbReference type="PROSITE" id="PS51843">
    <property type="entry name" value="NR_LBD"/>
    <property type="match status" value="1"/>
</dbReference>
<sequence length="663" mass="76288">MSSSPLLPSFSASHCENIGRDAASPTMHHPKMTDTSSLPECSKNISHRSVLHEVSSESNTEIIQESTEPDEIVVEITESHLACKICGGYAKGTNYGVLTCDGCRTFFIQYIHMKEDLKCRRNNNCVIDKFITKKCAKCKIEKCLIMGMDHNQRKTKKKSTCSKNVRTMASGNQIPDNHQLCKVCGDTASKIFYGVLTCEGCRVFFRRYAGKDVKLMCYSRGNCNLLEKFTKCQKCRMRKCLEVGMNRNAHVQKQNNQKEAKLRNEQVIESKFTKEVNKVVEIFKLSCTYKEEVIENFAKINFDLTLFNDPLIDRLNAWQAYAPIIDFENHQSGLFANHLPLIKTFEIIDKAILFKRSSFLMFILRNITKFNSDGFLLPSKRHIPFRTLETVYGDQTIINKIILVSSEFQSMQLTHQELSLFTAFIFLRPFSKEAQDWKIFKGFSTLKAVRNYYRSLLYQLLKKRENSMKMVTGLAKMSSKLYEINVAMDEKRSHSSENKVLSNELENVNIGQKLTLSAQKTDVQRNEYNFSDENCTYKLHNETISFLQINSKFMNLPPSLCEVYDIKKQEENLNPLDGNTAYNAAKTDSFEESEKINNPETQNMEWDSLDLDDIEFDSAEYDLSDENEEIQLDKYLHSNEGDIEFENALCAAEQENKDLDSIS</sequence>
<comment type="similarity">
    <text evidence="1">Belongs to the nuclear hormone receptor family.</text>
</comment>
<feature type="domain" description="NR LBD" evidence="12">
    <location>
        <begin position="289"/>
        <end position="517"/>
    </location>
</feature>
<evidence type="ECO:0000256" key="4">
    <source>
        <dbReference type="ARBA" id="ARBA00022833"/>
    </source>
</evidence>
<dbReference type="OMA" id="SKICMVC"/>
<dbReference type="PANTHER" id="PTHR24082">
    <property type="entry name" value="NUCLEAR HORMONE RECEPTOR"/>
    <property type="match status" value="1"/>
</dbReference>
<dbReference type="Gene3D" id="1.10.565.10">
    <property type="entry name" value="Retinoid X Receptor"/>
    <property type="match status" value="1"/>
</dbReference>
<dbReference type="InterPro" id="IPR001628">
    <property type="entry name" value="Znf_hrmn_rcpt"/>
</dbReference>
<dbReference type="InterPro" id="IPR013088">
    <property type="entry name" value="Znf_NHR/GATA"/>
</dbReference>
<dbReference type="PANTHER" id="PTHR24082:SF473">
    <property type="entry name" value="ECDYSONE-INDUCED PROTEIN 75B, ISOFORM B"/>
    <property type="match status" value="1"/>
</dbReference>
<dbReference type="InterPro" id="IPR000536">
    <property type="entry name" value="Nucl_hrmn_rcpt_lig-bd"/>
</dbReference>
<keyword evidence="14" id="KW-1185">Reference proteome</keyword>
<feature type="region of interest" description="Disordered" evidence="10">
    <location>
        <begin position="21"/>
        <end position="41"/>
    </location>
</feature>
<dbReference type="GO" id="GO:0008270">
    <property type="term" value="F:zinc ion binding"/>
    <property type="evidence" value="ECO:0007669"/>
    <property type="project" value="UniProtKB-KW"/>
</dbReference>
<dbReference type="HOGENOM" id="CLU_414036_0_0_1"/>
<dbReference type="SUPFAM" id="SSF48508">
    <property type="entry name" value="Nuclear receptor ligand-binding domain"/>
    <property type="match status" value="1"/>
</dbReference>
<keyword evidence="5" id="KW-0805">Transcription regulation</keyword>
<dbReference type="Proteomes" id="UP000008281">
    <property type="component" value="Unassembled WGS sequence"/>
</dbReference>
<dbReference type="InterPro" id="IPR035500">
    <property type="entry name" value="NHR-like_dom_sf"/>
</dbReference>
<dbReference type="GO" id="GO:0045944">
    <property type="term" value="P:positive regulation of transcription by RNA polymerase II"/>
    <property type="evidence" value="ECO:0007669"/>
    <property type="project" value="TreeGrafter"/>
</dbReference>
<evidence type="ECO:0000256" key="7">
    <source>
        <dbReference type="ARBA" id="ARBA00023163"/>
    </source>
</evidence>
<name>E3M9L2_CAERE</name>
<keyword evidence="7" id="KW-0804">Transcription</keyword>
<evidence type="ECO:0000256" key="5">
    <source>
        <dbReference type="ARBA" id="ARBA00023015"/>
    </source>
</evidence>
<reference evidence="13" key="1">
    <citation type="submission" date="2007-07" db="EMBL/GenBank/DDBJ databases">
        <title>PCAP assembly of the Caenorhabditis remanei genome.</title>
        <authorList>
            <consortium name="The Caenorhabditis remanei Sequencing Consortium"/>
            <person name="Wilson R.K."/>
        </authorList>
    </citation>
    <scope>NUCLEOTIDE SEQUENCE [LARGE SCALE GENOMIC DNA]</scope>
    <source>
        <strain evidence="13">PB4641</strain>
    </source>
</reference>
<gene>
    <name evidence="13" type="ORF">CRE_14689</name>
</gene>
<keyword evidence="4" id="KW-0862">Zinc</keyword>
<protein>
    <recommendedName>
        <fullName evidence="15">Nuclear receptor domain-containing protein</fullName>
    </recommendedName>
</protein>
<keyword evidence="8" id="KW-0675">Receptor</keyword>
<dbReference type="SUPFAM" id="SSF57716">
    <property type="entry name" value="Glucocorticoid receptor-like (DNA-binding domain)"/>
    <property type="match status" value="2"/>
</dbReference>
<dbReference type="PROSITE" id="PS51030">
    <property type="entry name" value="NUCLEAR_REC_DBD_2"/>
    <property type="match status" value="2"/>
</dbReference>
<dbReference type="Pfam" id="PF00105">
    <property type="entry name" value="zf-C4"/>
    <property type="match status" value="2"/>
</dbReference>
<evidence type="ECO:0000313" key="13">
    <source>
        <dbReference type="EMBL" id="EFO96409.1"/>
    </source>
</evidence>
<evidence type="ECO:0000259" key="12">
    <source>
        <dbReference type="PROSITE" id="PS51843"/>
    </source>
</evidence>
<dbReference type="SMART" id="SM00399">
    <property type="entry name" value="ZnF_C4"/>
    <property type="match status" value="2"/>
</dbReference>
<dbReference type="SMART" id="SM00430">
    <property type="entry name" value="HOLI"/>
    <property type="match status" value="1"/>
</dbReference>
<evidence type="ECO:0000259" key="11">
    <source>
        <dbReference type="PROSITE" id="PS51030"/>
    </source>
</evidence>
<dbReference type="Gene3D" id="3.30.50.10">
    <property type="entry name" value="Erythroid Transcription Factor GATA-1, subunit A"/>
    <property type="match status" value="2"/>
</dbReference>
<feature type="domain" description="Nuclear receptor" evidence="11">
    <location>
        <begin position="178"/>
        <end position="252"/>
    </location>
</feature>
<keyword evidence="6" id="KW-0238">DNA-binding</keyword>
<evidence type="ECO:0000256" key="6">
    <source>
        <dbReference type="ARBA" id="ARBA00023125"/>
    </source>
</evidence>
<keyword evidence="9" id="KW-0539">Nucleus</keyword>
<evidence type="ECO:0000256" key="8">
    <source>
        <dbReference type="ARBA" id="ARBA00023170"/>
    </source>
</evidence>
<evidence type="ECO:0000256" key="1">
    <source>
        <dbReference type="ARBA" id="ARBA00005993"/>
    </source>
</evidence>
<dbReference type="GO" id="GO:0009755">
    <property type="term" value="P:hormone-mediated signaling pathway"/>
    <property type="evidence" value="ECO:0007669"/>
    <property type="project" value="TreeGrafter"/>
</dbReference>
<dbReference type="AlphaFoldDB" id="E3M9L2"/>
<dbReference type="InterPro" id="IPR050234">
    <property type="entry name" value="Nuclear_hormone_rcpt_NR1"/>
</dbReference>
<dbReference type="InParanoid" id="E3M9L2"/>
<evidence type="ECO:0000256" key="2">
    <source>
        <dbReference type="ARBA" id="ARBA00022723"/>
    </source>
</evidence>
<dbReference type="STRING" id="31234.E3M9L2"/>
<evidence type="ECO:0000313" key="14">
    <source>
        <dbReference type="Proteomes" id="UP000008281"/>
    </source>
</evidence>
<proteinExistence type="inferred from homology"/>
<dbReference type="PRINTS" id="PR00047">
    <property type="entry name" value="STROIDFINGER"/>
</dbReference>
<keyword evidence="3" id="KW-0863">Zinc-finger</keyword>
<dbReference type="CDD" id="cd06916">
    <property type="entry name" value="NR_DBD_like"/>
    <property type="match status" value="1"/>
</dbReference>
<evidence type="ECO:0000256" key="3">
    <source>
        <dbReference type="ARBA" id="ARBA00022771"/>
    </source>
</evidence>
<dbReference type="EMBL" id="DS268430">
    <property type="protein sequence ID" value="EFO96409.1"/>
    <property type="molecule type" value="Genomic_DNA"/>
</dbReference>
<dbReference type="GO" id="GO:0000122">
    <property type="term" value="P:negative regulation of transcription by RNA polymerase II"/>
    <property type="evidence" value="ECO:0007669"/>
    <property type="project" value="TreeGrafter"/>
</dbReference>
<dbReference type="GO" id="GO:0000978">
    <property type="term" value="F:RNA polymerase II cis-regulatory region sequence-specific DNA binding"/>
    <property type="evidence" value="ECO:0007669"/>
    <property type="project" value="TreeGrafter"/>
</dbReference>
<dbReference type="GO" id="GO:0019216">
    <property type="term" value="P:regulation of lipid metabolic process"/>
    <property type="evidence" value="ECO:0007669"/>
    <property type="project" value="TreeGrafter"/>
</dbReference>